<accession>A0ABR6MJX3</accession>
<dbReference type="SUPFAM" id="SSF51230">
    <property type="entry name" value="Single hybrid motif"/>
    <property type="match status" value="2"/>
</dbReference>
<keyword evidence="4 6" id="KW-0450">Lipoyl</keyword>
<evidence type="ECO:0000313" key="11">
    <source>
        <dbReference type="Proteomes" id="UP000618986"/>
    </source>
</evidence>
<dbReference type="EMBL" id="JACHJC010000001">
    <property type="protein sequence ID" value="MBB5115384.1"/>
    <property type="molecule type" value="Genomic_DNA"/>
</dbReference>
<dbReference type="EC" id="2.3.1.-" evidence="6"/>
<dbReference type="GO" id="GO:0004149">
    <property type="term" value="F:dihydrolipoyllysine-residue succinyltransferase activity"/>
    <property type="evidence" value="ECO:0007669"/>
    <property type="project" value="UniProtKB-EC"/>
</dbReference>
<comment type="similarity">
    <text evidence="2 6">Belongs to the 2-oxoacid dehydrogenase family.</text>
</comment>
<evidence type="ECO:0000259" key="9">
    <source>
        <dbReference type="PROSITE" id="PS51826"/>
    </source>
</evidence>
<dbReference type="InterPro" id="IPR011053">
    <property type="entry name" value="Single_hybrid_motif"/>
</dbReference>
<keyword evidence="11" id="KW-1185">Reference proteome</keyword>
<feature type="compositionally biased region" description="Low complexity" evidence="7">
    <location>
        <begin position="83"/>
        <end position="135"/>
    </location>
</feature>
<dbReference type="PANTHER" id="PTHR43178">
    <property type="entry name" value="DIHYDROLIPOAMIDE ACETYLTRANSFERASE COMPONENT OF PYRUVATE DEHYDROGENASE COMPLEX"/>
    <property type="match status" value="1"/>
</dbReference>
<dbReference type="Pfam" id="PF00198">
    <property type="entry name" value="2-oxoacid_dh"/>
    <property type="match status" value="1"/>
</dbReference>
<feature type="domain" description="Peripheral subunit-binding (PSBD)" evidence="9">
    <location>
        <begin position="305"/>
        <end position="342"/>
    </location>
</feature>
<dbReference type="InterPro" id="IPR014276">
    <property type="entry name" value="2-oxoglutarate_DH_E2"/>
</dbReference>
<evidence type="ECO:0000256" key="2">
    <source>
        <dbReference type="ARBA" id="ARBA00007317"/>
    </source>
</evidence>
<comment type="caution">
    <text evidence="10">The sequence shown here is derived from an EMBL/GenBank/DDBJ whole genome shotgun (WGS) entry which is preliminary data.</text>
</comment>
<comment type="cofactor">
    <cofactor evidence="1 6">
        <name>(R)-lipoate</name>
        <dbReference type="ChEBI" id="CHEBI:83088"/>
    </cofactor>
</comment>
<dbReference type="InterPro" id="IPR003016">
    <property type="entry name" value="2-oxoA_DH_lipoyl-BS"/>
</dbReference>
<dbReference type="NCBIfam" id="TIGR02927">
    <property type="entry name" value="SucB_Actino"/>
    <property type="match status" value="1"/>
</dbReference>
<sequence>MPVSVTMPRLGESVTEGTVTRWLKQEGDTVEVDEPLLEVSTDKVDTEIPSPAAGVLSRIVVGEDETAEVGSELAVIAGEGEDAGAAPTEEAEPATEPTAAAEGTGPEPEQAEQAAAEPGAEAEQPAVEEPAQPAASSGEGTPVTMPALGESVTEGTVTRWLKQVGETVEVDEPLLEVSTDKVDTEIPSPVAGTLQEIKVAEDETADVGAVLAIVGVAGAAPAKAEPKPEPKPEPKAEAKPEPKPEPKPKPKVEEPTPGASYNEPAAEAEQAAQPAKAEAAAQPSAPAATQRPSVPAEFGEDAAGYVTPLVRKLAAEHGVDLGSVKGTGVGGRIRKQDVLEAAEKAKAAKPAPAAAAPAAKAEAPAQPAAKPQPSAKRGTTEKLPRIRATIAKRMQQSLHETAQLTTVVEVDVTRVAKLRARAKESFQAKHGVKLSFLPFFALAAIEALQTYPIVQASMDLEGGTITYPAAEHLGIAVDTERGLLVPVIHNAGDLNMGGIAKRIADLAERTRANKITPDEMAGATFTVTNTGSRGALFDTPIVPSPQSAMLGTGAVVKRPVVVNDPELGEVVAIRSMVYLAMSYDHRLIDGADAARFLTAVKERLEAGNFEAELGL</sequence>
<feature type="region of interest" description="Disordered" evidence="7">
    <location>
        <begin position="350"/>
        <end position="381"/>
    </location>
</feature>
<evidence type="ECO:0000313" key="10">
    <source>
        <dbReference type="EMBL" id="MBB5115384.1"/>
    </source>
</evidence>
<protein>
    <recommendedName>
        <fullName evidence="6">Dihydrolipoamide acetyltransferase component of pyruvate dehydrogenase complex</fullName>
        <ecNumber evidence="6">2.3.1.-</ecNumber>
    </recommendedName>
</protein>
<feature type="domain" description="Lipoyl-binding" evidence="8">
    <location>
        <begin position="2"/>
        <end position="77"/>
    </location>
</feature>
<dbReference type="PROSITE" id="PS00189">
    <property type="entry name" value="LIPOYL"/>
    <property type="match status" value="2"/>
</dbReference>
<feature type="compositionally biased region" description="Low complexity" evidence="7">
    <location>
        <begin position="350"/>
        <end position="376"/>
    </location>
</feature>
<evidence type="ECO:0000259" key="8">
    <source>
        <dbReference type="PROSITE" id="PS50968"/>
    </source>
</evidence>
<dbReference type="PROSITE" id="PS50968">
    <property type="entry name" value="BIOTINYL_LIPOYL"/>
    <property type="match status" value="2"/>
</dbReference>
<dbReference type="SUPFAM" id="SSF47005">
    <property type="entry name" value="Peripheral subunit-binding domain of 2-oxo acid dehydrogenase complex"/>
    <property type="match status" value="1"/>
</dbReference>
<dbReference type="Pfam" id="PF02817">
    <property type="entry name" value="E3_binding"/>
    <property type="match status" value="1"/>
</dbReference>
<dbReference type="Proteomes" id="UP000618986">
    <property type="component" value="Unassembled WGS sequence"/>
</dbReference>
<reference evidence="10 11" key="1">
    <citation type="submission" date="2020-08" db="EMBL/GenBank/DDBJ databases">
        <title>Sequencing the genomes of 1000 actinobacteria strains.</title>
        <authorList>
            <person name="Klenk H.-P."/>
        </authorList>
    </citation>
    <scope>NUCLEOTIDE SEQUENCE [LARGE SCALE GENOMIC DNA]</scope>
    <source>
        <strain evidence="10 11">DSM 43036</strain>
    </source>
</reference>
<evidence type="ECO:0000256" key="6">
    <source>
        <dbReference type="RuleBase" id="RU003423"/>
    </source>
</evidence>
<dbReference type="PROSITE" id="PS51826">
    <property type="entry name" value="PSBD"/>
    <property type="match status" value="1"/>
</dbReference>
<keyword evidence="5 6" id="KW-0012">Acyltransferase</keyword>
<dbReference type="RefSeq" id="WP_184687003.1">
    <property type="nucleotide sequence ID" value="NZ_JACHJC010000001.1"/>
</dbReference>
<dbReference type="CDD" id="cd06849">
    <property type="entry name" value="lipoyl_domain"/>
    <property type="match status" value="2"/>
</dbReference>
<feature type="region of interest" description="Disordered" evidence="7">
    <location>
        <begin position="219"/>
        <end position="296"/>
    </location>
</feature>
<feature type="compositionally biased region" description="Low complexity" evidence="7">
    <location>
        <begin position="263"/>
        <end position="290"/>
    </location>
</feature>
<dbReference type="InterPro" id="IPR023213">
    <property type="entry name" value="CAT-like_dom_sf"/>
</dbReference>
<dbReference type="InterPro" id="IPR004167">
    <property type="entry name" value="PSBD"/>
</dbReference>
<name>A0ABR6MJX3_MICEC</name>
<evidence type="ECO:0000256" key="1">
    <source>
        <dbReference type="ARBA" id="ARBA00001938"/>
    </source>
</evidence>
<feature type="domain" description="Lipoyl-binding" evidence="8">
    <location>
        <begin position="140"/>
        <end position="215"/>
    </location>
</feature>
<feature type="region of interest" description="Disordered" evidence="7">
    <location>
        <begin position="75"/>
        <end position="186"/>
    </location>
</feature>
<evidence type="ECO:0000256" key="7">
    <source>
        <dbReference type="SAM" id="MobiDB-lite"/>
    </source>
</evidence>
<dbReference type="Gene3D" id="3.30.559.10">
    <property type="entry name" value="Chloramphenicol acetyltransferase-like domain"/>
    <property type="match status" value="1"/>
</dbReference>
<proteinExistence type="inferred from homology"/>
<dbReference type="InterPro" id="IPR001078">
    <property type="entry name" value="2-oxoacid_DH_actylTfrase"/>
</dbReference>
<feature type="compositionally biased region" description="Basic and acidic residues" evidence="7">
    <location>
        <begin position="224"/>
        <end position="254"/>
    </location>
</feature>
<dbReference type="Gene3D" id="4.10.320.10">
    <property type="entry name" value="E3-binding domain"/>
    <property type="match status" value="1"/>
</dbReference>
<organism evidence="10 11">
    <name type="scientific">Micromonospora echinospora</name>
    <name type="common">Micromonospora purpurea</name>
    <dbReference type="NCBI Taxonomy" id="1877"/>
    <lineage>
        <taxon>Bacteria</taxon>
        <taxon>Bacillati</taxon>
        <taxon>Actinomycetota</taxon>
        <taxon>Actinomycetes</taxon>
        <taxon>Micromonosporales</taxon>
        <taxon>Micromonosporaceae</taxon>
        <taxon>Micromonospora</taxon>
    </lineage>
</organism>
<gene>
    <name evidence="10" type="ORF">FHU28_005223</name>
</gene>
<evidence type="ECO:0000256" key="4">
    <source>
        <dbReference type="ARBA" id="ARBA00022823"/>
    </source>
</evidence>
<dbReference type="Gene3D" id="2.40.50.100">
    <property type="match status" value="2"/>
</dbReference>
<dbReference type="Pfam" id="PF00364">
    <property type="entry name" value="Biotin_lipoyl"/>
    <property type="match status" value="2"/>
</dbReference>
<dbReference type="InterPro" id="IPR050743">
    <property type="entry name" value="2-oxoacid_DH_E2_comp"/>
</dbReference>
<keyword evidence="3 6" id="KW-0808">Transferase</keyword>
<dbReference type="InterPro" id="IPR036625">
    <property type="entry name" value="E3-bd_dom_sf"/>
</dbReference>
<evidence type="ECO:0000256" key="3">
    <source>
        <dbReference type="ARBA" id="ARBA00022679"/>
    </source>
</evidence>
<evidence type="ECO:0000256" key="5">
    <source>
        <dbReference type="ARBA" id="ARBA00023315"/>
    </source>
</evidence>
<dbReference type="SUPFAM" id="SSF52777">
    <property type="entry name" value="CoA-dependent acyltransferases"/>
    <property type="match status" value="1"/>
</dbReference>
<dbReference type="PANTHER" id="PTHR43178:SF5">
    <property type="entry name" value="LIPOAMIDE ACYLTRANSFERASE COMPONENT OF BRANCHED-CHAIN ALPHA-KETO ACID DEHYDROGENASE COMPLEX, MITOCHONDRIAL"/>
    <property type="match status" value="1"/>
</dbReference>
<dbReference type="GeneID" id="300295746"/>
<dbReference type="InterPro" id="IPR000089">
    <property type="entry name" value="Biotin_lipoyl"/>
</dbReference>